<sequence>MAFKNNLKQNSYSWLDKKIKDLSGTSFSTLDSQGSSRFPSPSLRHIGSFSDVDKQKTPQDNGQKSLQSFSDFMQNFQQEKEDNCHEISELNNESYSDDSDEEEHCIWDNSDAQEFGIDTKNFLNQDGDPFTFYQLYSIRSQLYQRNRVLRSTTIQEVSNISKFYEKPIKLTEMMNQQTYLDNTCKLFQQLPSLSQNQTPTNKLAETPKQQLQNEDFDQSFVQSFEQKEENQNMICQTRKQIQVKTIDIQMLTTPIQTSQKSQQNLLTKGAKQINSISHTKLVSLNMSVTPKSSVPVKTFSITDLLTQDNSSSHKSLNYVSSLSNLELNISESNSLTNIPNSTFLNKQNQVLPKGGLTPSKNKIINLQYKIMNNDRSQSTERKYLQKQSSKPQLPLSATRNISAKKNSFQSPQQSQKSLQYICKQSNKSQNTLLGNSQEYLLHLSPKTQQITKRACLKL</sequence>
<dbReference type="InParanoid" id="I7MHB7"/>
<proteinExistence type="predicted"/>
<dbReference type="HOGENOM" id="CLU_597864_0_0_1"/>
<reference evidence="3" key="1">
    <citation type="journal article" date="2006" name="PLoS Biol.">
        <title>Macronuclear genome sequence of the ciliate Tetrahymena thermophila, a model eukaryote.</title>
        <authorList>
            <person name="Eisen J.A."/>
            <person name="Coyne R.S."/>
            <person name="Wu M."/>
            <person name="Wu D."/>
            <person name="Thiagarajan M."/>
            <person name="Wortman J.R."/>
            <person name="Badger J.H."/>
            <person name="Ren Q."/>
            <person name="Amedeo P."/>
            <person name="Jones K.M."/>
            <person name="Tallon L.J."/>
            <person name="Delcher A.L."/>
            <person name="Salzberg S.L."/>
            <person name="Silva J.C."/>
            <person name="Haas B.J."/>
            <person name="Majoros W.H."/>
            <person name="Farzad M."/>
            <person name="Carlton J.M."/>
            <person name="Smith R.K. Jr."/>
            <person name="Garg J."/>
            <person name="Pearlman R.E."/>
            <person name="Karrer K.M."/>
            <person name="Sun L."/>
            <person name="Manning G."/>
            <person name="Elde N.C."/>
            <person name="Turkewitz A.P."/>
            <person name="Asai D.J."/>
            <person name="Wilkes D.E."/>
            <person name="Wang Y."/>
            <person name="Cai H."/>
            <person name="Collins K."/>
            <person name="Stewart B.A."/>
            <person name="Lee S.R."/>
            <person name="Wilamowska K."/>
            <person name="Weinberg Z."/>
            <person name="Ruzzo W.L."/>
            <person name="Wloga D."/>
            <person name="Gaertig J."/>
            <person name="Frankel J."/>
            <person name="Tsao C.-C."/>
            <person name="Gorovsky M.A."/>
            <person name="Keeling P.J."/>
            <person name="Waller R.F."/>
            <person name="Patron N.J."/>
            <person name="Cherry J.M."/>
            <person name="Stover N.A."/>
            <person name="Krieger C.J."/>
            <person name="del Toro C."/>
            <person name="Ryder H.F."/>
            <person name="Williamson S.C."/>
            <person name="Barbeau R.A."/>
            <person name="Hamilton E.P."/>
            <person name="Orias E."/>
        </authorList>
    </citation>
    <scope>NUCLEOTIDE SEQUENCE [LARGE SCALE GENOMIC DNA]</scope>
    <source>
        <strain evidence="3">SB210</strain>
    </source>
</reference>
<name>I7MHB7_TETTS</name>
<dbReference type="GeneID" id="7835454"/>
<dbReference type="EMBL" id="GG662523">
    <property type="protein sequence ID" value="EAS02806.1"/>
    <property type="molecule type" value="Genomic_DNA"/>
</dbReference>
<accession>I7MHB7</accession>
<evidence type="ECO:0000313" key="2">
    <source>
        <dbReference type="EMBL" id="EAS02806.1"/>
    </source>
</evidence>
<dbReference type="KEGG" id="tet:TTHERM_00348960"/>
<keyword evidence="3" id="KW-1185">Reference proteome</keyword>
<dbReference type="RefSeq" id="XP_001023051.1">
    <property type="nucleotide sequence ID" value="XM_001023051.2"/>
</dbReference>
<gene>
    <name evidence="2" type="ORF">TTHERM_00348960</name>
</gene>
<feature type="region of interest" description="Disordered" evidence="1">
    <location>
        <begin position="26"/>
        <end position="65"/>
    </location>
</feature>
<dbReference type="Proteomes" id="UP000009168">
    <property type="component" value="Unassembled WGS sequence"/>
</dbReference>
<dbReference type="AlphaFoldDB" id="I7MHB7"/>
<evidence type="ECO:0000256" key="1">
    <source>
        <dbReference type="SAM" id="MobiDB-lite"/>
    </source>
</evidence>
<organism evidence="2 3">
    <name type="scientific">Tetrahymena thermophila (strain SB210)</name>
    <dbReference type="NCBI Taxonomy" id="312017"/>
    <lineage>
        <taxon>Eukaryota</taxon>
        <taxon>Sar</taxon>
        <taxon>Alveolata</taxon>
        <taxon>Ciliophora</taxon>
        <taxon>Intramacronucleata</taxon>
        <taxon>Oligohymenophorea</taxon>
        <taxon>Hymenostomatida</taxon>
        <taxon>Tetrahymenina</taxon>
        <taxon>Tetrahymenidae</taxon>
        <taxon>Tetrahymena</taxon>
    </lineage>
</organism>
<feature type="compositionally biased region" description="Polar residues" evidence="1">
    <location>
        <begin position="26"/>
        <end position="39"/>
    </location>
</feature>
<evidence type="ECO:0000313" key="3">
    <source>
        <dbReference type="Proteomes" id="UP000009168"/>
    </source>
</evidence>
<protein>
    <submittedName>
        <fullName evidence="2">Uncharacterized protein</fullName>
    </submittedName>
</protein>